<dbReference type="InterPro" id="IPR053161">
    <property type="entry name" value="Ulvan_degrading_GH"/>
</dbReference>
<dbReference type="AlphaFoldDB" id="V2Y6I4"/>
<dbReference type="RefSeq" id="WP_023354350.1">
    <property type="nucleotide sequence ID" value="NZ_KI535367.1"/>
</dbReference>
<accession>V2Y6I4</accession>
<protein>
    <recommendedName>
        <fullName evidence="3">Glycosyl hydrolase family 2, sugar binding domain protein</fullName>
    </recommendedName>
</protein>
<keyword evidence="2" id="KW-1185">Reference proteome</keyword>
<dbReference type="HOGENOM" id="CLU_330357_0_0_9"/>
<dbReference type="EMBL" id="ACIL03000012">
    <property type="protein sequence ID" value="ESL03311.1"/>
    <property type="molecule type" value="Genomic_DNA"/>
</dbReference>
<dbReference type="OrthoDB" id="9761519at2"/>
<evidence type="ECO:0000313" key="1">
    <source>
        <dbReference type="EMBL" id="ESL03311.1"/>
    </source>
</evidence>
<dbReference type="Proteomes" id="UP000018227">
    <property type="component" value="Unassembled WGS sequence"/>
</dbReference>
<evidence type="ECO:0008006" key="3">
    <source>
        <dbReference type="Google" id="ProtNLM"/>
    </source>
</evidence>
<reference evidence="1 2" key="1">
    <citation type="submission" date="2013-06" db="EMBL/GenBank/DDBJ databases">
        <authorList>
            <person name="Weinstock G."/>
            <person name="Sodergren E."/>
            <person name="Clifton S."/>
            <person name="Fulton L."/>
            <person name="Fulton B."/>
            <person name="Courtney L."/>
            <person name="Fronick C."/>
            <person name="Harrison M."/>
            <person name="Strong C."/>
            <person name="Farmer C."/>
            <person name="Delahaunty K."/>
            <person name="Markovic C."/>
            <person name="Hall O."/>
            <person name="Minx P."/>
            <person name="Tomlinson C."/>
            <person name="Mitreva M."/>
            <person name="Nelson J."/>
            <person name="Hou S."/>
            <person name="Wollam A."/>
            <person name="Pepin K.H."/>
            <person name="Johnson M."/>
            <person name="Bhonagiri V."/>
            <person name="Nash W.E."/>
            <person name="Warren W."/>
            <person name="Chinwalla A."/>
            <person name="Mardis E.R."/>
            <person name="Wilson R.K."/>
        </authorList>
    </citation>
    <scope>NUCLEOTIDE SEQUENCE [LARGE SCALE GENOMIC DNA]</scope>
    <source>
        <strain evidence="1 2">ATCC 51271</strain>
    </source>
</reference>
<dbReference type="STRING" id="592026.GCWU0000282_001471"/>
<comment type="caution">
    <text evidence="1">The sequence shown here is derived from an EMBL/GenBank/DDBJ whole genome shotgun (WGS) entry which is preliminary data.</text>
</comment>
<organism evidence="1 2">
    <name type="scientific">Catonella morbi ATCC 51271</name>
    <dbReference type="NCBI Taxonomy" id="592026"/>
    <lineage>
        <taxon>Bacteria</taxon>
        <taxon>Bacillati</taxon>
        <taxon>Bacillota</taxon>
        <taxon>Clostridia</taxon>
        <taxon>Lachnospirales</taxon>
        <taxon>Lachnospiraceae</taxon>
        <taxon>Catonella</taxon>
    </lineage>
</organism>
<gene>
    <name evidence="1" type="ORF">GCWU0000282_001471</name>
</gene>
<dbReference type="PANTHER" id="PTHR36848">
    <property type="entry name" value="DNA-BINDING PROTEIN (PUTATIVE SECRETED PROTEIN)-RELATED"/>
    <property type="match status" value="1"/>
</dbReference>
<proteinExistence type="predicted"/>
<evidence type="ECO:0000313" key="2">
    <source>
        <dbReference type="Proteomes" id="UP000018227"/>
    </source>
</evidence>
<dbReference type="PANTHER" id="PTHR36848:SF2">
    <property type="entry name" value="SECRETED PROTEIN"/>
    <property type="match status" value="1"/>
</dbReference>
<dbReference type="eggNOG" id="COG3250">
    <property type="taxonomic scope" value="Bacteria"/>
</dbReference>
<name>V2Y6I4_9FIRM</name>
<sequence length="850" mass="97719">MNRIKQIWEKGPDNYILPFLWMHGASDEKKKRMVEVIYESGARAVCLEARPHPDFAGSLWWHDVEVILEEAKEKDMKVWILDDAHFPTGSANGAAEHAPEKLKRICLTEQHMDILGPVSDLYVNIEERLNCDPETGEFIPKYYKEKVVEVLLGKTETRGNKEIIKDVICLTDRIRDGVLNITVPEGSYRLVIITRKIHASKFLSDAISFLEPESVDLLINAVYEPHYKHFSDWFGNTIAGFFSDEPGFFNLKNIGYGDVLRTGDVSEPLPWSDKIYRQLKESYPYDLRISLPYLFGMKSDQPGEDRKLCRLYMDLVTKEYEKNFPEKLSKWCSEHKVEYIGHVVEDIPSYERLGQGTGHYFRAIRKQDMAGIDVVLNSLLPEKEDFYLYGLPQLAASCAAHSEKQKGRAMCELFGAYGWSEGVTFMKWMADYMLLHGINVFVPHAFTDNSFPDADCPPHFWAEGNNPQFAAIRQLFCYMNKMADLLSNSEAVVKNAVLFEAEFDWVGDTQPYCEIGKELITHQTEYHLVCMDDLKAAICEAGEICIRNRKYSRLFIPKIQYMDREDAKLLEEVQNKGIQIYFIDGKPLSLEGEILKEVNSIPVISLAQVSENAEQQFVKLKGEHTKWVHCSTYEKNGEILHVLLNTSLKQSVEAEMIVQQVKREKSKLLRVDMMEQLYMNVQEFQSKIILEPGEMAVFSEVLEHEVSTEVLSHKEKQWDVLQIDEWNLSVSSYKTPGLWENLGKIRQLGDLYVNYPDFAGTIRYEAEVSLKNIKELWLKGASEAVTVWIDGENAGRCIGTPYRYHLPYEDMEKVTLCIDIASTLYGAVKDKLSQAREIPRLGFEGEVWIC</sequence>